<evidence type="ECO:0000313" key="6">
    <source>
        <dbReference type="EMBL" id="MTD16816.1"/>
    </source>
</evidence>
<sequence length="729" mass="71854">MVTRFRRSGSALVALLMLVPVLVGLPTGSAGADPLPIDPGSPPPATAIVTPFSPSESGTDDTDSADDDLTPWLTAHDPEAVPSESGRVAAAPAAVPGGFVPVTATRIGDTRTGVGLTRARVGGYGTVVLTVAGRGGLPAASAISAVSLTVTAVDPTGAGNVVVYADGTSRPATTNLSFDRASSGNTVITALGTGGRVRLTNLSAGSTHLVVEVTGFYVAGTPVAGGTLQPLIPVRTLDTRTGLGAPRAAVAAGSSVALQVSARGGVPTVSKVAAVVLNVTALSATATGSVRVTADGGAPSGEPDVSFVPGRTVANLVIVKVGANGKVRLTNSSAGSVQLIAEVSGYLLAGSTASVGAITVLAPGRILDSRVGNGISAGVLVAGESVPVQVSTRGGAPTVGAVSAVVLEVSVLSAARSGALTVFPDSTSLPAVASVSVAAGRTVTTRVVVPIGPNGKVQFANLTGGSLHVVAAVTGWVRAGTGATGISGTVTDTSGRPLTGVAVSLMDDEFLEIGVAATSSTGTYSFAGLGAGLYRICFHDDGDITGGTSDGGYVADCWNGRTQDDTTFARPDRVAVVNGRTTAGVNGRLQPGGAVEGVVRTTSGTLVPGAVVDLNTNERYRTVTDAAGRYRLAGLLARQRNLCVSMATSPPAGTPSTGLVPNCFSDDAEEVVVTPLAGATTRLDLEVEIGAAISGVVVDPAGQGIPGVNVHAGGSSATTGPTGAYRLLE</sequence>
<dbReference type="SUPFAM" id="SSF49452">
    <property type="entry name" value="Starch-binding domain-like"/>
    <property type="match status" value="1"/>
</dbReference>
<dbReference type="GO" id="GO:0005975">
    <property type="term" value="P:carbohydrate metabolic process"/>
    <property type="evidence" value="ECO:0007669"/>
    <property type="project" value="UniProtKB-ARBA"/>
</dbReference>
<feature type="compositionally biased region" description="Pro residues" evidence="4">
    <location>
        <begin position="36"/>
        <end position="45"/>
    </location>
</feature>
<dbReference type="GO" id="GO:0030246">
    <property type="term" value="F:carbohydrate binding"/>
    <property type="evidence" value="ECO:0007669"/>
    <property type="project" value="InterPro"/>
</dbReference>
<dbReference type="EC" id="3.2.1.1" evidence="2"/>
<comment type="caution">
    <text evidence="6">The sequence shown here is derived from an EMBL/GenBank/DDBJ whole genome shotgun (WGS) entry which is preliminary data.</text>
</comment>
<dbReference type="GO" id="GO:0004556">
    <property type="term" value="F:alpha-amylase activity"/>
    <property type="evidence" value="ECO:0007669"/>
    <property type="project" value="UniProtKB-EC"/>
</dbReference>
<accession>A0A7K1FRP9</accession>
<feature type="chain" id="PRO_5029532329" description="alpha-amylase" evidence="5">
    <location>
        <begin position="33"/>
        <end position="729"/>
    </location>
</feature>
<keyword evidence="5" id="KW-0732">Signal</keyword>
<evidence type="ECO:0000313" key="7">
    <source>
        <dbReference type="Proteomes" id="UP000460221"/>
    </source>
</evidence>
<dbReference type="Gene3D" id="2.60.40.10">
    <property type="entry name" value="Immunoglobulins"/>
    <property type="match status" value="1"/>
</dbReference>
<name>A0A7K1FRP9_9ACTN</name>
<feature type="region of interest" description="Disordered" evidence="4">
    <location>
        <begin position="33"/>
        <end position="86"/>
    </location>
</feature>
<comment type="catalytic activity">
    <reaction evidence="1">
        <text>Endohydrolysis of (1-&gt;4)-alpha-D-glucosidic linkages in polysaccharides containing three or more (1-&gt;4)-alpha-linked D-glucose units.</text>
        <dbReference type="EC" id="3.2.1.1"/>
    </reaction>
</comment>
<evidence type="ECO:0000256" key="1">
    <source>
        <dbReference type="ARBA" id="ARBA00000548"/>
    </source>
</evidence>
<dbReference type="Pfam" id="PF13620">
    <property type="entry name" value="CarboxypepD_reg"/>
    <property type="match status" value="1"/>
</dbReference>
<organism evidence="6 7">
    <name type="scientific">Nakamurella alba</name>
    <dbReference type="NCBI Taxonomy" id="2665158"/>
    <lineage>
        <taxon>Bacteria</taxon>
        <taxon>Bacillati</taxon>
        <taxon>Actinomycetota</taxon>
        <taxon>Actinomycetes</taxon>
        <taxon>Nakamurellales</taxon>
        <taxon>Nakamurellaceae</taxon>
        <taxon>Nakamurella</taxon>
    </lineage>
</organism>
<feature type="compositionally biased region" description="Acidic residues" evidence="4">
    <location>
        <begin position="58"/>
        <end position="69"/>
    </location>
</feature>
<dbReference type="AlphaFoldDB" id="A0A7K1FRP9"/>
<dbReference type="Proteomes" id="UP000460221">
    <property type="component" value="Unassembled WGS sequence"/>
</dbReference>
<dbReference type="InterPro" id="IPR013784">
    <property type="entry name" value="Carb-bd-like_fold"/>
</dbReference>
<evidence type="ECO:0000256" key="3">
    <source>
        <dbReference type="ARBA" id="ARBA00030238"/>
    </source>
</evidence>
<keyword evidence="7" id="KW-1185">Reference proteome</keyword>
<evidence type="ECO:0000256" key="5">
    <source>
        <dbReference type="SAM" id="SignalP"/>
    </source>
</evidence>
<dbReference type="EMBL" id="WLYK01000011">
    <property type="protein sequence ID" value="MTD16816.1"/>
    <property type="molecule type" value="Genomic_DNA"/>
</dbReference>
<protein>
    <recommendedName>
        <fullName evidence="2">alpha-amylase</fullName>
        <ecNumber evidence="2">3.2.1.1</ecNumber>
    </recommendedName>
    <alternativeName>
        <fullName evidence="3">1,4-alpha-D-glucan glucanohydrolase</fullName>
    </alternativeName>
</protein>
<dbReference type="RefSeq" id="WP_154770783.1">
    <property type="nucleotide sequence ID" value="NZ_WLYK01000011.1"/>
</dbReference>
<reference evidence="6 7" key="1">
    <citation type="submission" date="2019-11" db="EMBL/GenBank/DDBJ databases">
        <authorList>
            <person name="Jiang L.-Q."/>
        </authorList>
    </citation>
    <scope>NUCLEOTIDE SEQUENCE [LARGE SCALE GENOMIC DNA]</scope>
    <source>
        <strain evidence="6 7">YIM 132087</strain>
    </source>
</reference>
<dbReference type="InterPro" id="IPR008969">
    <property type="entry name" value="CarboxyPept-like_regulatory"/>
</dbReference>
<evidence type="ECO:0000256" key="2">
    <source>
        <dbReference type="ARBA" id="ARBA00012595"/>
    </source>
</evidence>
<dbReference type="SUPFAM" id="SSF49464">
    <property type="entry name" value="Carboxypeptidase regulatory domain-like"/>
    <property type="match status" value="1"/>
</dbReference>
<gene>
    <name evidence="6" type="ORF">GIS00_23055</name>
</gene>
<feature type="signal peptide" evidence="5">
    <location>
        <begin position="1"/>
        <end position="32"/>
    </location>
</feature>
<proteinExistence type="predicted"/>
<evidence type="ECO:0000256" key="4">
    <source>
        <dbReference type="SAM" id="MobiDB-lite"/>
    </source>
</evidence>
<dbReference type="InterPro" id="IPR013783">
    <property type="entry name" value="Ig-like_fold"/>
</dbReference>